<dbReference type="InterPro" id="IPR001611">
    <property type="entry name" value="Leu-rich_rpt"/>
</dbReference>
<dbReference type="InterPro" id="IPR013210">
    <property type="entry name" value="LRR_N_plant-typ"/>
</dbReference>
<dbReference type="InterPro" id="IPR032675">
    <property type="entry name" value="LRR_dom_sf"/>
</dbReference>
<dbReference type="Proteomes" id="UP001457282">
    <property type="component" value="Unassembled WGS sequence"/>
</dbReference>
<dbReference type="FunFam" id="3.80.10.10:FF:000565">
    <property type="entry name" value="Leucine-rich repeat receptor-like kinase protein FLORAL ORGAN NUMBER1"/>
    <property type="match status" value="1"/>
</dbReference>
<feature type="transmembrane region" description="Helical" evidence="4">
    <location>
        <begin position="6"/>
        <end position="25"/>
    </location>
</feature>
<evidence type="ECO:0000259" key="5">
    <source>
        <dbReference type="Pfam" id="PF08263"/>
    </source>
</evidence>
<dbReference type="SUPFAM" id="SSF52058">
    <property type="entry name" value="L domain-like"/>
    <property type="match status" value="1"/>
</dbReference>
<dbReference type="InterPro" id="IPR053211">
    <property type="entry name" value="DNA_repair-toleration"/>
</dbReference>
<keyword evidence="3" id="KW-0677">Repeat</keyword>
<dbReference type="PANTHER" id="PTHR48060">
    <property type="entry name" value="DNA DAMAGE-REPAIR/TOLERATION PROTEIN DRT100"/>
    <property type="match status" value="1"/>
</dbReference>
<keyword evidence="7" id="KW-1185">Reference proteome</keyword>
<dbReference type="Pfam" id="PF08263">
    <property type="entry name" value="LRRNT_2"/>
    <property type="match status" value="1"/>
</dbReference>
<name>A0AAW1YPP4_RUBAR</name>
<keyword evidence="4" id="KW-1133">Transmembrane helix</keyword>
<keyword evidence="2" id="KW-0732">Signal</keyword>
<keyword evidence="4" id="KW-0812">Transmembrane</keyword>
<dbReference type="Gene3D" id="3.80.10.10">
    <property type="entry name" value="Ribonuclease Inhibitor"/>
    <property type="match status" value="1"/>
</dbReference>
<dbReference type="AlphaFoldDB" id="A0AAW1YPP4"/>
<comment type="caution">
    <text evidence="6">The sequence shown here is derived from an EMBL/GenBank/DDBJ whole genome shotgun (WGS) entry which is preliminary data.</text>
</comment>
<evidence type="ECO:0000313" key="6">
    <source>
        <dbReference type="EMBL" id="KAK9950512.1"/>
    </source>
</evidence>
<feature type="domain" description="Leucine-rich repeat-containing N-terminal plant-type" evidence="5">
    <location>
        <begin position="40"/>
        <end position="79"/>
    </location>
</feature>
<dbReference type="EMBL" id="JBEDUW010000001">
    <property type="protein sequence ID" value="KAK9950512.1"/>
    <property type="molecule type" value="Genomic_DNA"/>
</dbReference>
<protein>
    <recommendedName>
        <fullName evidence="5">Leucine-rich repeat-containing N-terminal plant-type domain-containing protein</fullName>
    </recommendedName>
</protein>
<dbReference type="PANTHER" id="PTHR48060:SF21">
    <property type="entry name" value="L DOMAIN-LIKE PROTEIN"/>
    <property type="match status" value="1"/>
</dbReference>
<sequence length="184" mass="21453">MWLHVPNLWAFWFIYLHVITLVLLMNRLHPTTLVKALGNETDRFSLLKFKEAIATDPHGFLNSWNYSLHFCNWHGITCSTRHQRVVALNLSRSDLHGTISPFIGNLSFLRFINLRHNNFSGKIPQQVDHLFRLRHLLLSYNMLEGGYSSQPDHLLGTEHHKVGNKPPYWQNSIRAWFVDEACAP</sequence>
<evidence type="ECO:0000313" key="7">
    <source>
        <dbReference type="Proteomes" id="UP001457282"/>
    </source>
</evidence>
<keyword evidence="1" id="KW-0433">Leucine-rich repeat</keyword>
<organism evidence="6 7">
    <name type="scientific">Rubus argutus</name>
    <name type="common">Southern blackberry</name>
    <dbReference type="NCBI Taxonomy" id="59490"/>
    <lineage>
        <taxon>Eukaryota</taxon>
        <taxon>Viridiplantae</taxon>
        <taxon>Streptophyta</taxon>
        <taxon>Embryophyta</taxon>
        <taxon>Tracheophyta</taxon>
        <taxon>Spermatophyta</taxon>
        <taxon>Magnoliopsida</taxon>
        <taxon>eudicotyledons</taxon>
        <taxon>Gunneridae</taxon>
        <taxon>Pentapetalae</taxon>
        <taxon>rosids</taxon>
        <taxon>fabids</taxon>
        <taxon>Rosales</taxon>
        <taxon>Rosaceae</taxon>
        <taxon>Rosoideae</taxon>
        <taxon>Rosoideae incertae sedis</taxon>
        <taxon>Rubus</taxon>
    </lineage>
</organism>
<reference evidence="6 7" key="1">
    <citation type="journal article" date="2023" name="G3 (Bethesda)">
        <title>A chromosome-length genome assembly and annotation of blackberry (Rubus argutus, cv. 'Hillquist').</title>
        <authorList>
            <person name="Bruna T."/>
            <person name="Aryal R."/>
            <person name="Dudchenko O."/>
            <person name="Sargent D.J."/>
            <person name="Mead D."/>
            <person name="Buti M."/>
            <person name="Cavallini A."/>
            <person name="Hytonen T."/>
            <person name="Andres J."/>
            <person name="Pham M."/>
            <person name="Weisz D."/>
            <person name="Mascagni F."/>
            <person name="Usai G."/>
            <person name="Natali L."/>
            <person name="Bassil N."/>
            <person name="Fernandez G.E."/>
            <person name="Lomsadze A."/>
            <person name="Armour M."/>
            <person name="Olukolu B."/>
            <person name="Poorten T."/>
            <person name="Britton C."/>
            <person name="Davik J."/>
            <person name="Ashrafi H."/>
            <person name="Aiden E.L."/>
            <person name="Borodovsky M."/>
            <person name="Worthington M."/>
        </authorList>
    </citation>
    <scope>NUCLEOTIDE SEQUENCE [LARGE SCALE GENOMIC DNA]</scope>
    <source>
        <strain evidence="6">PI 553951</strain>
    </source>
</reference>
<evidence type="ECO:0000256" key="4">
    <source>
        <dbReference type="SAM" id="Phobius"/>
    </source>
</evidence>
<evidence type="ECO:0000256" key="1">
    <source>
        <dbReference type="ARBA" id="ARBA00022614"/>
    </source>
</evidence>
<accession>A0AAW1YPP4</accession>
<proteinExistence type="predicted"/>
<dbReference type="Pfam" id="PF00560">
    <property type="entry name" value="LRR_1"/>
    <property type="match status" value="1"/>
</dbReference>
<evidence type="ECO:0000256" key="3">
    <source>
        <dbReference type="ARBA" id="ARBA00022737"/>
    </source>
</evidence>
<keyword evidence="4" id="KW-0472">Membrane</keyword>
<evidence type="ECO:0000256" key="2">
    <source>
        <dbReference type="ARBA" id="ARBA00022729"/>
    </source>
</evidence>
<gene>
    <name evidence="6" type="ORF">M0R45_005998</name>
</gene>